<dbReference type="CDD" id="cd04301">
    <property type="entry name" value="NAT_SF"/>
    <property type="match status" value="1"/>
</dbReference>
<dbReference type="PANTHER" id="PTHR43877:SF2">
    <property type="entry name" value="AMINOALKYLPHOSPHONATE N-ACETYLTRANSFERASE-RELATED"/>
    <property type="match status" value="1"/>
</dbReference>
<dbReference type="InterPro" id="IPR000182">
    <property type="entry name" value="GNAT_dom"/>
</dbReference>
<keyword evidence="1 4" id="KW-0808">Transferase</keyword>
<evidence type="ECO:0000313" key="4">
    <source>
        <dbReference type="EMBL" id="QJD77129.1"/>
    </source>
</evidence>
<dbReference type="GO" id="GO:0016747">
    <property type="term" value="F:acyltransferase activity, transferring groups other than amino-acyl groups"/>
    <property type="evidence" value="ECO:0007669"/>
    <property type="project" value="InterPro"/>
</dbReference>
<dbReference type="AlphaFoldDB" id="A0A7L5DG72"/>
<evidence type="ECO:0000313" key="5">
    <source>
        <dbReference type="Proteomes" id="UP000501128"/>
    </source>
</evidence>
<protein>
    <submittedName>
        <fullName evidence="4">GNAT family N-acetyltransferase</fullName>
    </submittedName>
</protein>
<evidence type="ECO:0000256" key="2">
    <source>
        <dbReference type="ARBA" id="ARBA00023315"/>
    </source>
</evidence>
<dbReference type="InterPro" id="IPR050832">
    <property type="entry name" value="Bact_Acetyltransf"/>
</dbReference>
<dbReference type="PANTHER" id="PTHR43877">
    <property type="entry name" value="AMINOALKYLPHOSPHONATE N-ACETYLTRANSFERASE-RELATED-RELATED"/>
    <property type="match status" value="1"/>
</dbReference>
<gene>
    <name evidence="4" type="ORF">HH216_00875</name>
</gene>
<sequence>MSLPPRIRPARLPDGATVYRFLCELENQELNQSAFDTVWAHNLNTPTILYRVAEQGDELVGFVSCHVQYLLHHTGPVGEIQELYVRPDCRNQQIGRHLVAALEADLTPLTLASLEVTTNGQRADAIRFYESIAFRPTHLKLVKQCPA</sequence>
<dbReference type="Gene3D" id="3.40.630.30">
    <property type="match status" value="1"/>
</dbReference>
<dbReference type="Pfam" id="PF00583">
    <property type="entry name" value="Acetyltransf_1"/>
    <property type="match status" value="1"/>
</dbReference>
<organism evidence="4 5">
    <name type="scientific">Spirosoma rhododendri</name>
    <dbReference type="NCBI Taxonomy" id="2728024"/>
    <lineage>
        <taxon>Bacteria</taxon>
        <taxon>Pseudomonadati</taxon>
        <taxon>Bacteroidota</taxon>
        <taxon>Cytophagia</taxon>
        <taxon>Cytophagales</taxon>
        <taxon>Cytophagaceae</taxon>
        <taxon>Spirosoma</taxon>
    </lineage>
</organism>
<evidence type="ECO:0000256" key="1">
    <source>
        <dbReference type="ARBA" id="ARBA00022679"/>
    </source>
</evidence>
<dbReference type="EMBL" id="CP051677">
    <property type="protein sequence ID" value="QJD77129.1"/>
    <property type="molecule type" value="Genomic_DNA"/>
</dbReference>
<dbReference type="InterPro" id="IPR016181">
    <property type="entry name" value="Acyl_CoA_acyltransferase"/>
</dbReference>
<dbReference type="RefSeq" id="WP_169549073.1">
    <property type="nucleotide sequence ID" value="NZ_CP051677.1"/>
</dbReference>
<accession>A0A7L5DG72</accession>
<reference evidence="4 5" key="1">
    <citation type="submission" date="2020-04" db="EMBL/GenBank/DDBJ databases">
        <title>Genome sequencing of novel species.</title>
        <authorList>
            <person name="Heo J."/>
            <person name="Kim S.-J."/>
            <person name="Kim J.-S."/>
            <person name="Hong S.-B."/>
            <person name="Kwon S.-W."/>
        </authorList>
    </citation>
    <scope>NUCLEOTIDE SEQUENCE [LARGE SCALE GENOMIC DNA]</scope>
    <source>
        <strain evidence="4 5">CJU-R4</strain>
    </source>
</reference>
<dbReference type="KEGG" id="srho:HH216_00875"/>
<keyword evidence="2" id="KW-0012">Acyltransferase</keyword>
<keyword evidence="5" id="KW-1185">Reference proteome</keyword>
<dbReference type="SUPFAM" id="SSF55729">
    <property type="entry name" value="Acyl-CoA N-acyltransferases (Nat)"/>
    <property type="match status" value="1"/>
</dbReference>
<dbReference type="PROSITE" id="PS51186">
    <property type="entry name" value="GNAT"/>
    <property type="match status" value="1"/>
</dbReference>
<dbReference type="Proteomes" id="UP000501128">
    <property type="component" value="Chromosome"/>
</dbReference>
<proteinExistence type="predicted"/>
<feature type="domain" description="N-acetyltransferase" evidence="3">
    <location>
        <begin position="5"/>
        <end position="147"/>
    </location>
</feature>
<evidence type="ECO:0000259" key="3">
    <source>
        <dbReference type="PROSITE" id="PS51186"/>
    </source>
</evidence>
<name>A0A7L5DG72_9BACT</name>